<evidence type="ECO:0000256" key="1">
    <source>
        <dbReference type="SAM" id="MobiDB-lite"/>
    </source>
</evidence>
<feature type="region of interest" description="Disordered" evidence="1">
    <location>
        <begin position="412"/>
        <end position="465"/>
    </location>
</feature>
<name>A0A9W4XLX2_9PLEO</name>
<accession>A0A9W4XLX2</accession>
<feature type="compositionally biased region" description="Low complexity" evidence="1">
    <location>
        <begin position="17"/>
        <end position="26"/>
    </location>
</feature>
<dbReference type="Proteomes" id="UP001152607">
    <property type="component" value="Unassembled WGS sequence"/>
</dbReference>
<reference evidence="2" key="1">
    <citation type="submission" date="2023-01" db="EMBL/GenBank/DDBJ databases">
        <authorList>
            <person name="Van Ghelder C."/>
            <person name="Rancurel C."/>
        </authorList>
    </citation>
    <scope>NUCLEOTIDE SEQUENCE</scope>
    <source>
        <strain evidence="2">CNCM I-4278</strain>
    </source>
</reference>
<keyword evidence="3" id="KW-1185">Reference proteome</keyword>
<protein>
    <recommendedName>
        <fullName evidence="4">Tafazzin</fullName>
    </recommendedName>
</protein>
<evidence type="ECO:0000313" key="3">
    <source>
        <dbReference type="Proteomes" id="UP001152607"/>
    </source>
</evidence>
<sequence>MPKKHQPAYASIRPTHSTSSGTSGTSRANPAAPQQSVNDRLQQLRREQAPRTTVQRRDEITEPGFRYARNVGANGPGQRRPPGPAAPSSWLRASQYAPKSLRRLEREGALTRRQGFGKLARCFNDEHGRFHPPKSLIHQCLRTFASHWQDLVEYEQHYLSSLPISLRETLLSYLALYGERGDLDSRTFRILFQNDVETEGSTSAWQDVRFLDLTGLLLDSSYSLKDLERSLPYSTGMGGSLATVVSSTADLSLDSDSPRRKGKQKLIPQVAESWEDEADDPPVAAPAIVLPHNTLPTPVFPHLTHLSLAHPGSASSWVDLLSISPHLKTLTHLSLAYWPRPSTTPNAGTTSMVSPHGGSVSLGGSHFYSDLDDDWHEAANILRRLSKNTYCLQWLDLEGCTWLPALTWDPHQGSQQSLPTHGTARANDPALTPTGPEQDSSSEEDWPGSPLAASSGSKRYTPTGPDWTSSWRQITHLNLSQSWIPADPVSLQTLPSGVVCVQLMNWLREQETLATSPPFLSASNPSSKTKSNRLSRTGDTAITEAEKDEEWMRRRERWEAIVQKGTGRSHREVAEWVEREKVARGVGAKVQAIRRVCGGLWCTIEHGWG</sequence>
<feature type="compositionally biased region" description="Polar residues" evidence="1">
    <location>
        <begin position="452"/>
        <end position="465"/>
    </location>
</feature>
<dbReference type="OrthoDB" id="193467at2759"/>
<feature type="region of interest" description="Disordered" evidence="1">
    <location>
        <begin position="516"/>
        <end position="537"/>
    </location>
</feature>
<feature type="compositionally biased region" description="Polar residues" evidence="1">
    <location>
        <begin position="32"/>
        <end position="41"/>
    </location>
</feature>
<evidence type="ECO:0000313" key="2">
    <source>
        <dbReference type="EMBL" id="CAI6303163.1"/>
    </source>
</evidence>
<evidence type="ECO:0008006" key="4">
    <source>
        <dbReference type="Google" id="ProtNLM"/>
    </source>
</evidence>
<dbReference type="EMBL" id="CAOQHR010000002">
    <property type="protein sequence ID" value="CAI6303163.1"/>
    <property type="molecule type" value="Genomic_DNA"/>
</dbReference>
<proteinExistence type="predicted"/>
<feature type="compositionally biased region" description="Basic and acidic residues" evidence="1">
    <location>
        <begin position="42"/>
        <end position="60"/>
    </location>
</feature>
<dbReference type="AlphaFoldDB" id="A0A9W4XLX2"/>
<feature type="region of interest" description="Disordered" evidence="1">
    <location>
        <begin position="1"/>
        <end position="90"/>
    </location>
</feature>
<gene>
    <name evidence="2" type="ORF">PDIGIT_LOCUS2915</name>
</gene>
<organism evidence="2 3">
    <name type="scientific">Periconia digitata</name>
    <dbReference type="NCBI Taxonomy" id="1303443"/>
    <lineage>
        <taxon>Eukaryota</taxon>
        <taxon>Fungi</taxon>
        <taxon>Dikarya</taxon>
        <taxon>Ascomycota</taxon>
        <taxon>Pezizomycotina</taxon>
        <taxon>Dothideomycetes</taxon>
        <taxon>Pleosporomycetidae</taxon>
        <taxon>Pleosporales</taxon>
        <taxon>Massarineae</taxon>
        <taxon>Periconiaceae</taxon>
        <taxon>Periconia</taxon>
    </lineage>
</organism>
<feature type="compositionally biased region" description="Polar residues" evidence="1">
    <location>
        <begin position="521"/>
        <end position="537"/>
    </location>
</feature>
<comment type="caution">
    <text evidence="2">The sequence shown here is derived from an EMBL/GenBank/DDBJ whole genome shotgun (WGS) entry which is preliminary data.</text>
</comment>